<dbReference type="EMBL" id="JJRY01000011">
    <property type="protein sequence ID" value="KEF37908.1"/>
    <property type="molecule type" value="Genomic_DNA"/>
</dbReference>
<dbReference type="SUPFAM" id="SSF141868">
    <property type="entry name" value="EAL domain-like"/>
    <property type="match status" value="1"/>
</dbReference>
<dbReference type="InterPro" id="IPR035919">
    <property type="entry name" value="EAL_sf"/>
</dbReference>
<dbReference type="SUPFAM" id="SSF55073">
    <property type="entry name" value="Nucleotide cyclase"/>
    <property type="match status" value="1"/>
</dbReference>
<dbReference type="PANTHER" id="PTHR33121:SF71">
    <property type="entry name" value="OXYGEN SENSOR PROTEIN DOSP"/>
    <property type="match status" value="1"/>
</dbReference>
<dbReference type="InterPro" id="IPR029787">
    <property type="entry name" value="Nucleotide_cyclase"/>
</dbReference>
<dbReference type="GO" id="GO:0071111">
    <property type="term" value="F:cyclic-guanylate-specific phosphodiesterase activity"/>
    <property type="evidence" value="ECO:0007669"/>
    <property type="project" value="InterPro"/>
</dbReference>
<dbReference type="CDD" id="cd01949">
    <property type="entry name" value="GGDEF"/>
    <property type="match status" value="1"/>
</dbReference>
<dbReference type="Proteomes" id="UP000027936">
    <property type="component" value="Unassembled WGS sequence"/>
</dbReference>
<dbReference type="CDD" id="cd01948">
    <property type="entry name" value="EAL"/>
    <property type="match status" value="1"/>
</dbReference>
<evidence type="ECO:0000259" key="1">
    <source>
        <dbReference type="PROSITE" id="PS50883"/>
    </source>
</evidence>
<dbReference type="PANTHER" id="PTHR33121">
    <property type="entry name" value="CYCLIC DI-GMP PHOSPHODIESTERASE PDEF"/>
    <property type="match status" value="1"/>
</dbReference>
<reference evidence="3 4" key="1">
    <citation type="submission" date="2014-04" db="EMBL/GenBank/DDBJ databases">
        <title>Draft genome sequence of Bacillus azotoformans MEV2011, a (co-) denitrifying strain unable to grow in the presence of oxygen.</title>
        <authorList>
            <person name="Nielsen M."/>
            <person name="Schreiber L."/>
            <person name="Finster K."/>
            <person name="Schramm A."/>
        </authorList>
    </citation>
    <scope>NUCLEOTIDE SEQUENCE [LARGE SCALE GENOMIC DNA]</scope>
    <source>
        <strain evidence="3 4">MEV2011</strain>
    </source>
</reference>
<dbReference type="InterPro" id="IPR000160">
    <property type="entry name" value="GGDEF_dom"/>
</dbReference>
<evidence type="ECO:0000313" key="4">
    <source>
        <dbReference type="Proteomes" id="UP000027936"/>
    </source>
</evidence>
<accession>A0A072NLU5</accession>
<sequence length="437" mass="49960">MKILVLNRIHELDGFDQLTGLLNRERFESYLRKELFSINENLTIMFVDLKRVKFINDAYGFTVGDVVIKKAAERLVYCVGDEGIVARLHGDNFGILLFKEKNIEQIELIANRLVFNFRDPIEVYDDLHLHVSISIGINRCAASDNHDVETILKNAHLALSFAKDNLSNEFCYYNSFLDKIAKKAIRLELDIQRAIENNELLLTYQPKVNLQNNKLAGIEGLIRWNHPSYGIVSPGEFIPIAENTKEIIPIGKWVINEGFRQAKEWNKQGVHFKKLALNVSPLQFYTSNFVDFIKEMLDLYQLDPELIELEITESVMNNIGRALDMISQLKAIGITVALDDFGTGFSSLNVLNQLPFDCLKIDKSFVKQVLTDRKTGILTKMIVQMGKELDMELVAEGIESKDQLTFMKQCNCNIGQGYYFSKPLSAKNIEAYLRLQC</sequence>
<proteinExistence type="predicted"/>
<dbReference type="Pfam" id="PF00990">
    <property type="entry name" value="GGDEF"/>
    <property type="match status" value="1"/>
</dbReference>
<name>A0A072NLU5_SCHAZ</name>
<dbReference type="SMART" id="SM00267">
    <property type="entry name" value="GGDEF"/>
    <property type="match status" value="1"/>
</dbReference>
<evidence type="ECO:0000259" key="2">
    <source>
        <dbReference type="PROSITE" id="PS50887"/>
    </source>
</evidence>
<organism evidence="3 4">
    <name type="scientific">Schinkia azotoformans MEV2011</name>
    <dbReference type="NCBI Taxonomy" id="1348973"/>
    <lineage>
        <taxon>Bacteria</taxon>
        <taxon>Bacillati</taxon>
        <taxon>Bacillota</taxon>
        <taxon>Bacilli</taxon>
        <taxon>Bacillales</taxon>
        <taxon>Bacillaceae</taxon>
        <taxon>Calidifontibacillus/Schinkia group</taxon>
        <taxon>Schinkia</taxon>
    </lineage>
</organism>
<dbReference type="InterPro" id="IPR001633">
    <property type="entry name" value="EAL_dom"/>
</dbReference>
<dbReference type="Gene3D" id="3.30.70.270">
    <property type="match status" value="1"/>
</dbReference>
<dbReference type="NCBIfam" id="TIGR00254">
    <property type="entry name" value="GGDEF"/>
    <property type="match status" value="1"/>
</dbReference>
<feature type="domain" description="GGDEF" evidence="2">
    <location>
        <begin position="40"/>
        <end position="175"/>
    </location>
</feature>
<dbReference type="Gene3D" id="3.20.20.450">
    <property type="entry name" value="EAL domain"/>
    <property type="match status" value="1"/>
</dbReference>
<dbReference type="Pfam" id="PF00563">
    <property type="entry name" value="EAL"/>
    <property type="match status" value="1"/>
</dbReference>
<gene>
    <name evidence="3" type="ORF">M670_02944</name>
</gene>
<dbReference type="InterPro" id="IPR050706">
    <property type="entry name" value="Cyclic-di-GMP_PDE-like"/>
</dbReference>
<feature type="domain" description="EAL" evidence="1">
    <location>
        <begin position="184"/>
        <end position="437"/>
    </location>
</feature>
<dbReference type="PROSITE" id="PS50887">
    <property type="entry name" value="GGDEF"/>
    <property type="match status" value="1"/>
</dbReference>
<dbReference type="SMART" id="SM00052">
    <property type="entry name" value="EAL"/>
    <property type="match status" value="1"/>
</dbReference>
<dbReference type="InterPro" id="IPR043128">
    <property type="entry name" value="Rev_trsase/Diguanyl_cyclase"/>
</dbReference>
<comment type="caution">
    <text evidence="3">The sequence shown here is derived from an EMBL/GenBank/DDBJ whole genome shotgun (WGS) entry which is preliminary data.</text>
</comment>
<protein>
    <submittedName>
        <fullName evidence="3">Diguanylate cyclase (GGDEF) domain-containing protein</fullName>
    </submittedName>
</protein>
<dbReference type="AlphaFoldDB" id="A0A072NLU5"/>
<dbReference type="PROSITE" id="PS50883">
    <property type="entry name" value="EAL"/>
    <property type="match status" value="1"/>
</dbReference>
<evidence type="ECO:0000313" key="3">
    <source>
        <dbReference type="EMBL" id="KEF37908.1"/>
    </source>
</evidence>
<dbReference type="PATRIC" id="fig|1348973.3.peg.2847"/>